<dbReference type="RefSeq" id="WP_089839531.1">
    <property type="nucleotide sequence ID" value="NZ_FOZL01000001.1"/>
</dbReference>
<evidence type="ECO:0000313" key="4">
    <source>
        <dbReference type="EMBL" id="SFS14941.1"/>
    </source>
</evidence>
<organism evidence="4 5">
    <name type="scientific">Granulicella pectinivorans</name>
    <dbReference type="NCBI Taxonomy" id="474950"/>
    <lineage>
        <taxon>Bacteria</taxon>
        <taxon>Pseudomonadati</taxon>
        <taxon>Acidobacteriota</taxon>
        <taxon>Terriglobia</taxon>
        <taxon>Terriglobales</taxon>
        <taxon>Acidobacteriaceae</taxon>
        <taxon>Granulicella</taxon>
    </lineage>
</organism>
<dbReference type="Gene3D" id="3.40.50.2000">
    <property type="entry name" value="Glycogen Phosphorylase B"/>
    <property type="match status" value="2"/>
</dbReference>
<dbReference type="OrthoDB" id="9795068at2"/>
<accession>A0A1I6MH33</accession>
<dbReference type="GO" id="GO:0016757">
    <property type="term" value="F:glycosyltransferase activity"/>
    <property type="evidence" value="ECO:0007669"/>
    <property type="project" value="InterPro"/>
</dbReference>
<keyword evidence="1 4" id="KW-0808">Transferase</keyword>
<dbReference type="SUPFAM" id="SSF53756">
    <property type="entry name" value="UDP-Glycosyltransferase/glycogen phosphorylase"/>
    <property type="match status" value="1"/>
</dbReference>
<feature type="domain" description="Glycosyltransferase subfamily 4-like N-terminal" evidence="3">
    <location>
        <begin position="31"/>
        <end position="176"/>
    </location>
</feature>
<sequence>MRILHIISTLNPESGGPTESVRILLSFGPIGYTGEVVTLDSPDAPYLKDLKYPVHALGPQTSTYGYNAKLVPWLRANRDRFDGIVVNGLWQYCGLSAWRAIRGHKPYVVFTHGMLDPYFKHAFPIKHLKKWFYWLPAEYWVLRGAYRVLFTCQAEKELAEKSFWLHRWRPHVVPYGAQSPLGDPEGMKEAFFTKCPAVRGKRYLLYLGRIHRKKGCDLLIDAFVKFAAKDPDLSLVMAGPDQQGWADELKRPLIAAGLTDRVLWPGLIRGDDKWGAFYGCEAFILPSHQENFGIAVAEALACGKPALLADKVNIAPEIQSDGAGYMESDTLAGTEALLQRWLETTPEKRAAMSKQALVSFKTRYDMRENAKTIIRLFEQFSKENPEEKTLQGAR</sequence>
<dbReference type="STRING" id="474950.SAMN05421771_2622"/>
<evidence type="ECO:0000313" key="5">
    <source>
        <dbReference type="Proteomes" id="UP000199024"/>
    </source>
</evidence>
<protein>
    <submittedName>
        <fullName evidence="4">Glycosyltransferase involved in cell wall bisynthesis</fullName>
    </submittedName>
</protein>
<dbReference type="InterPro" id="IPR001296">
    <property type="entry name" value="Glyco_trans_1"/>
</dbReference>
<dbReference type="PANTHER" id="PTHR46401:SF2">
    <property type="entry name" value="GLYCOSYLTRANSFERASE WBBK-RELATED"/>
    <property type="match status" value="1"/>
</dbReference>
<keyword evidence="5" id="KW-1185">Reference proteome</keyword>
<feature type="domain" description="Glycosyl transferase family 1" evidence="2">
    <location>
        <begin position="193"/>
        <end position="356"/>
    </location>
</feature>
<reference evidence="4 5" key="1">
    <citation type="submission" date="2016-10" db="EMBL/GenBank/DDBJ databases">
        <authorList>
            <person name="de Groot N.N."/>
        </authorList>
    </citation>
    <scope>NUCLEOTIDE SEQUENCE [LARGE SCALE GENOMIC DNA]</scope>
    <source>
        <strain evidence="4 5">DSM 21001</strain>
    </source>
</reference>
<dbReference type="GO" id="GO:0009103">
    <property type="term" value="P:lipopolysaccharide biosynthetic process"/>
    <property type="evidence" value="ECO:0007669"/>
    <property type="project" value="TreeGrafter"/>
</dbReference>
<dbReference type="InterPro" id="IPR028098">
    <property type="entry name" value="Glyco_trans_4-like_N"/>
</dbReference>
<dbReference type="Pfam" id="PF00534">
    <property type="entry name" value="Glycos_transf_1"/>
    <property type="match status" value="1"/>
</dbReference>
<evidence type="ECO:0000256" key="1">
    <source>
        <dbReference type="ARBA" id="ARBA00022679"/>
    </source>
</evidence>
<evidence type="ECO:0000259" key="3">
    <source>
        <dbReference type="Pfam" id="PF13579"/>
    </source>
</evidence>
<dbReference type="Pfam" id="PF13579">
    <property type="entry name" value="Glyco_trans_4_4"/>
    <property type="match status" value="1"/>
</dbReference>
<evidence type="ECO:0000259" key="2">
    <source>
        <dbReference type="Pfam" id="PF00534"/>
    </source>
</evidence>
<name>A0A1I6MH33_9BACT</name>
<dbReference type="Proteomes" id="UP000199024">
    <property type="component" value="Unassembled WGS sequence"/>
</dbReference>
<gene>
    <name evidence="4" type="ORF">SAMN05421771_2622</name>
</gene>
<dbReference type="EMBL" id="FOZL01000001">
    <property type="protein sequence ID" value="SFS14941.1"/>
    <property type="molecule type" value="Genomic_DNA"/>
</dbReference>
<dbReference type="AlphaFoldDB" id="A0A1I6MH33"/>
<proteinExistence type="predicted"/>
<dbReference type="PANTHER" id="PTHR46401">
    <property type="entry name" value="GLYCOSYLTRANSFERASE WBBK-RELATED"/>
    <property type="match status" value="1"/>
</dbReference>